<feature type="non-terminal residue" evidence="4">
    <location>
        <position position="1"/>
    </location>
</feature>
<evidence type="ECO:0000313" key="5">
    <source>
        <dbReference type="Proteomes" id="UP001198602"/>
    </source>
</evidence>
<proteinExistence type="predicted"/>
<dbReference type="PANTHER" id="PTHR42939:SF1">
    <property type="entry name" value="ABC TRANSPORTER ATP-BINDING PROTEIN ALBC-RELATED"/>
    <property type="match status" value="1"/>
</dbReference>
<keyword evidence="5" id="KW-1185">Reference proteome</keyword>
<comment type="caution">
    <text evidence="4">The sequence shown here is derived from an EMBL/GenBank/DDBJ whole genome shotgun (WGS) entry which is preliminary data.</text>
</comment>
<dbReference type="PANTHER" id="PTHR42939">
    <property type="entry name" value="ABC TRANSPORTER ATP-BINDING PROTEIN ALBC-RELATED"/>
    <property type="match status" value="1"/>
</dbReference>
<dbReference type="Gene3D" id="3.40.50.300">
    <property type="entry name" value="P-loop containing nucleotide triphosphate hydrolases"/>
    <property type="match status" value="1"/>
</dbReference>
<evidence type="ECO:0000313" key="4">
    <source>
        <dbReference type="EMBL" id="MCA1858492.1"/>
    </source>
</evidence>
<organism evidence="4 5">
    <name type="scientific">Massilia hydrophila</name>
    <dbReference type="NCBI Taxonomy" id="3044279"/>
    <lineage>
        <taxon>Bacteria</taxon>
        <taxon>Pseudomonadati</taxon>
        <taxon>Pseudomonadota</taxon>
        <taxon>Betaproteobacteria</taxon>
        <taxon>Burkholderiales</taxon>
        <taxon>Oxalobacteraceae</taxon>
        <taxon>Telluria group</taxon>
        <taxon>Massilia</taxon>
    </lineage>
</organism>
<dbReference type="EMBL" id="JAHYBX010000079">
    <property type="protein sequence ID" value="MCA1858492.1"/>
    <property type="molecule type" value="Genomic_DNA"/>
</dbReference>
<dbReference type="InterPro" id="IPR027417">
    <property type="entry name" value="P-loop_NTPase"/>
</dbReference>
<keyword evidence="2" id="KW-0547">Nucleotide-binding</keyword>
<protein>
    <recommendedName>
        <fullName evidence="6">ABC transporter ATP-binding protein</fullName>
    </recommendedName>
</protein>
<sequence>SSGYKQRLKIVISLLRSPTVIFLDEPWLALDPINASFLSKKINEICSVRKITFVVSGHDLSELDELCNHLIFLKEGRIVLDFYRKQGSEFMVHHVKKTTSLDDRFKNRFFIDTNKDLGLIINARTEELDGME</sequence>
<accession>A0ABS7YHD8</accession>
<evidence type="ECO:0000256" key="1">
    <source>
        <dbReference type="ARBA" id="ARBA00022448"/>
    </source>
</evidence>
<dbReference type="InterPro" id="IPR051782">
    <property type="entry name" value="ABC_Transporter_VariousFunc"/>
</dbReference>
<dbReference type="Proteomes" id="UP001198602">
    <property type="component" value="Unassembled WGS sequence"/>
</dbReference>
<keyword evidence="1" id="KW-0813">Transport</keyword>
<dbReference type="SUPFAM" id="SSF52540">
    <property type="entry name" value="P-loop containing nucleoside triphosphate hydrolases"/>
    <property type="match status" value="1"/>
</dbReference>
<evidence type="ECO:0008006" key="6">
    <source>
        <dbReference type="Google" id="ProtNLM"/>
    </source>
</evidence>
<reference evidence="4 5" key="1">
    <citation type="submission" date="2021-07" db="EMBL/GenBank/DDBJ databases">
        <title>Characterization of Violacein-producing bacteria and related species.</title>
        <authorList>
            <person name="Wilson H.S."/>
            <person name="De Leon M.E."/>
        </authorList>
    </citation>
    <scope>NUCLEOTIDE SEQUENCE [LARGE SCALE GENOMIC DNA]</scope>
    <source>
        <strain evidence="4 5">HSC-2F05</strain>
    </source>
</reference>
<keyword evidence="3" id="KW-0067">ATP-binding</keyword>
<evidence type="ECO:0000256" key="2">
    <source>
        <dbReference type="ARBA" id="ARBA00022741"/>
    </source>
</evidence>
<evidence type="ECO:0000256" key="3">
    <source>
        <dbReference type="ARBA" id="ARBA00022840"/>
    </source>
</evidence>
<gene>
    <name evidence="4" type="ORF">LE190_21575</name>
</gene>
<name>A0ABS7YHD8_9BURK</name>
<feature type="non-terminal residue" evidence="4">
    <location>
        <position position="132"/>
    </location>
</feature>